<comment type="caution">
    <text evidence="2">The sequence shown here is derived from an EMBL/GenBank/DDBJ whole genome shotgun (WGS) entry which is preliminary data.</text>
</comment>
<reference evidence="2 3" key="1">
    <citation type="submission" date="2020-11" db="EMBL/GenBank/DDBJ databases">
        <title>Winogradskyella marina sp. nov., isolated from marine sediment.</title>
        <authorList>
            <person name="Bo J."/>
            <person name="Wang S."/>
            <person name="Song X."/>
            <person name="Du Z."/>
        </authorList>
    </citation>
    <scope>NUCLEOTIDE SEQUENCE [LARGE SCALE GENOMIC DNA]</scope>
    <source>
        <strain evidence="2 3">F6397</strain>
    </source>
</reference>
<dbReference type="InterPro" id="IPR038081">
    <property type="entry name" value="CalX-like_sf"/>
</dbReference>
<dbReference type="RefSeq" id="WP_195871381.1">
    <property type="nucleotide sequence ID" value="NZ_JADOET010000007.1"/>
</dbReference>
<name>A0ABS0EL16_9FLAO</name>
<proteinExistence type="predicted"/>
<keyword evidence="1" id="KW-0732">Signal</keyword>
<gene>
    <name evidence="2" type="ORF">ITJ86_09370</name>
</gene>
<accession>A0ABS0EL16</accession>
<dbReference type="PROSITE" id="PS51257">
    <property type="entry name" value="PROKAR_LIPOPROTEIN"/>
    <property type="match status" value="1"/>
</dbReference>
<feature type="chain" id="PRO_5045126109" description="Calx-beta domain-containing protein" evidence="1">
    <location>
        <begin position="22"/>
        <end position="255"/>
    </location>
</feature>
<dbReference type="Gene3D" id="2.60.40.2030">
    <property type="match status" value="1"/>
</dbReference>
<evidence type="ECO:0000256" key="1">
    <source>
        <dbReference type="SAM" id="SignalP"/>
    </source>
</evidence>
<evidence type="ECO:0000313" key="3">
    <source>
        <dbReference type="Proteomes" id="UP000611215"/>
    </source>
</evidence>
<dbReference type="SUPFAM" id="SSF141072">
    <property type="entry name" value="CalX-like"/>
    <property type="match status" value="1"/>
</dbReference>
<keyword evidence="3" id="KW-1185">Reference proteome</keyword>
<dbReference type="Proteomes" id="UP000611215">
    <property type="component" value="Unassembled WGS sequence"/>
</dbReference>
<sequence>MKNIFKFILAIAVMASFSSCEEDLIVYSNSTFVQLSNSSATSLVENSGQTIEVVAILGDAQSTDTQVAIDVVGDAARYTISSTSATIPAGETSATFSFSAIDDDEINGDADVVISLSSSSSVPIGVAGEGNFSVSKTISIIDDNVPCNNYSLTVFTDAFPSETTWEIRDADDNIVYTGGQDYGPDASVESRLKEYNHDVPLEDGCYTFIMYDVFGDGMADGVVEGSWSLSCGALTVSSGVGNFGFSDSTDFCVNQ</sequence>
<evidence type="ECO:0000313" key="2">
    <source>
        <dbReference type="EMBL" id="MBF8150105.1"/>
    </source>
</evidence>
<evidence type="ECO:0008006" key="4">
    <source>
        <dbReference type="Google" id="ProtNLM"/>
    </source>
</evidence>
<protein>
    <recommendedName>
        <fullName evidence="4">Calx-beta domain-containing protein</fullName>
    </recommendedName>
</protein>
<feature type="signal peptide" evidence="1">
    <location>
        <begin position="1"/>
        <end position="21"/>
    </location>
</feature>
<dbReference type="EMBL" id="JADOET010000007">
    <property type="protein sequence ID" value="MBF8150105.1"/>
    <property type="molecule type" value="Genomic_DNA"/>
</dbReference>
<organism evidence="2 3">
    <name type="scientific">Winogradskyella marina</name>
    <dbReference type="NCBI Taxonomy" id="2785530"/>
    <lineage>
        <taxon>Bacteria</taxon>
        <taxon>Pseudomonadati</taxon>
        <taxon>Bacteroidota</taxon>
        <taxon>Flavobacteriia</taxon>
        <taxon>Flavobacteriales</taxon>
        <taxon>Flavobacteriaceae</taxon>
        <taxon>Winogradskyella</taxon>
    </lineage>
</organism>